<dbReference type="Gene3D" id="3.10.20.10">
    <property type="match status" value="1"/>
</dbReference>
<dbReference type="GO" id="GO:0005634">
    <property type="term" value="C:nucleus"/>
    <property type="evidence" value="ECO:0007669"/>
    <property type="project" value="InterPro"/>
</dbReference>
<dbReference type="GO" id="GO:0005737">
    <property type="term" value="C:cytoplasm"/>
    <property type="evidence" value="ECO:0007669"/>
    <property type="project" value="InterPro"/>
</dbReference>
<accession>A0A9P0NKF0</accession>
<dbReference type="SMART" id="SM00266">
    <property type="entry name" value="CAD"/>
    <property type="match status" value="1"/>
</dbReference>
<sequence length="359" mass="41880">MKGYKITNCAQDKRIGVVGNSREEVFTKGCQKLKLDAVNVTMMTLDGTVIDDEEYFQLLPAQTLFIFRLNGETFETGADLVYNVLAAVNNDTLKTSIKIKSFMDENIKEKIRILSSVLDIDHNKQINLTSCSLRSKDPEWFQDLDTRAKTKEEFMFKRCQERIRSYMYKTKTDMIKSDFYIQHKKCRQYLDEVYKQFSELLTKNKYHGYYFDRSNPNCLCDKTGTFTCEGAWNQSICSYERGTGHKINPYQNRECRIIFSTWNLDHWVERSRSVIPALFEASVMASEVGCSINMNYFYDLLFTTVNLKLVHIVCHDKGQHISAKCDPNLYLKNKQTINNYVNNHLKSDFFGNKKISNIN</sequence>
<feature type="domain" description="CIDE-N" evidence="3">
    <location>
        <begin position="1"/>
        <end position="76"/>
    </location>
</feature>
<dbReference type="InterPro" id="IPR003508">
    <property type="entry name" value="CIDE-N_dom"/>
</dbReference>
<dbReference type="PROSITE" id="PS51135">
    <property type="entry name" value="CIDE_N"/>
    <property type="match status" value="1"/>
</dbReference>
<evidence type="ECO:0000313" key="5">
    <source>
        <dbReference type="Proteomes" id="UP001154329"/>
    </source>
</evidence>
<reference evidence="4" key="1">
    <citation type="submission" date="2022-02" db="EMBL/GenBank/DDBJ databases">
        <authorList>
            <person name="King R."/>
        </authorList>
    </citation>
    <scope>NUCLEOTIDE SEQUENCE</scope>
</reference>
<dbReference type="PANTHER" id="PTHR13067">
    <property type="entry name" value="CASPASE-ACTIVATED DNASE"/>
    <property type="match status" value="1"/>
</dbReference>
<dbReference type="GO" id="GO:0006309">
    <property type="term" value="P:apoptotic DNA fragmentation"/>
    <property type="evidence" value="ECO:0007669"/>
    <property type="project" value="InterPro"/>
</dbReference>
<dbReference type="EMBL" id="OU899035">
    <property type="protein sequence ID" value="CAH1723749.1"/>
    <property type="molecule type" value="Genomic_DNA"/>
</dbReference>
<keyword evidence="5" id="KW-1185">Reference proteome</keyword>
<evidence type="ECO:0000256" key="2">
    <source>
        <dbReference type="PROSITE-ProRule" id="PRU00447"/>
    </source>
</evidence>
<dbReference type="AlphaFoldDB" id="A0A9P0NKF0"/>
<dbReference type="SUPFAM" id="SSF54060">
    <property type="entry name" value="His-Me finger endonucleases"/>
    <property type="match status" value="1"/>
</dbReference>
<dbReference type="OrthoDB" id="9943677at2759"/>
<dbReference type="InterPro" id="IPR044925">
    <property type="entry name" value="His-Me_finger_sf"/>
</dbReference>
<evidence type="ECO:0000259" key="3">
    <source>
        <dbReference type="PROSITE" id="PS51135"/>
    </source>
</evidence>
<dbReference type="GO" id="GO:0004520">
    <property type="term" value="F:DNA endonuclease activity"/>
    <property type="evidence" value="ECO:0007669"/>
    <property type="project" value="InterPro"/>
</dbReference>
<dbReference type="PANTHER" id="PTHR13067:SF2">
    <property type="entry name" value="CASPASE-ACTIVATED DNASE"/>
    <property type="match status" value="1"/>
</dbReference>
<dbReference type="InterPro" id="IPR015311">
    <property type="entry name" value="DFF40_C"/>
</dbReference>
<dbReference type="Pfam" id="PF09230">
    <property type="entry name" value="DFF40"/>
    <property type="match status" value="1"/>
</dbReference>
<reference evidence="4" key="2">
    <citation type="submission" date="2022-10" db="EMBL/GenBank/DDBJ databases">
        <authorList>
            <consortium name="ENA_rothamsted_submissions"/>
            <consortium name="culmorum"/>
            <person name="King R."/>
        </authorList>
    </citation>
    <scope>NUCLEOTIDE SEQUENCE</scope>
</reference>
<dbReference type="SUPFAM" id="SSF54277">
    <property type="entry name" value="CAD &amp; PB1 domains"/>
    <property type="match status" value="1"/>
</dbReference>
<dbReference type="InterPro" id="IPR039729">
    <property type="entry name" value="DFF40"/>
</dbReference>
<protein>
    <recommendedName>
        <fullName evidence="3">CIDE-N domain-containing protein</fullName>
    </recommendedName>
</protein>
<gene>
    <name evidence="4" type="ORF">APHIGO_LOCUS5279</name>
</gene>
<dbReference type="Proteomes" id="UP001154329">
    <property type="component" value="Chromosome 2"/>
</dbReference>
<evidence type="ECO:0000313" key="4">
    <source>
        <dbReference type="EMBL" id="CAH1723749.1"/>
    </source>
</evidence>
<name>A0A9P0NKF0_APHGO</name>
<proteinExistence type="predicted"/>
<keyword evidence="1 2" id="KW-0053">Apoptosis</keyword>
<dbReference type="Pfam" id="PF02017">
    <property type="entry name" value="CIDE-N"/>
    <property type="match status" value="1"/>
</dbReference>
<evidence type="ECO:0000256" key="1">
    <source>
        <dbReference type="ARBA" id="ARBA00022703"/>
    </source>
</evidence>
<dbReference type="GO" id="GO:0016787">
    <property type="term" value="F:hydrolase activity"/>
    <property type="evidence" value="ECO:0007669"/>
    <property type="project" value="InterPro"/>
</dbReference>
<organism evidence="4 5">
    <name type="scientific">Aphis gossypii</name>
    <name type="common">Cotton aphid</name>
    <dbReference type="NCBI Taxonomy" id="80765"/>
    <lineage>
        <taxon>Eukaryota</taxon>
        <taxon>Metazoa</taxon>
        <taxon>Ecdysozoa</taxon>
        <taxon>Arthropoda</taxon>
        <taxon>Hexapoda</taxon>
        <taxon>Insecta</taxon>
        <taxon>Pterygota</taxon>
        <taxon>Neoptera</taxon>
        <taxon>Paraneoptera</taxon>
        <taxon>Hemiptera</taxon>
        <taxon>Sternorrhyncha</taxon>
        <taxon>Aphidomorpha</taxon>
        <taxon>Aphidoidea</taxon>
        <taxon>Aphididae</taxon>
        <taxon>Aphidini</taxon>
        <taxon>Aphis</taxon>
        <taxon>Aphis</taxon>
    </lineage>
</organism>